<dbReference type="GO" id="GO:0006654">
    <property type="term" value="P:phosphatidic acid biosynthetic process"/>
    <property type="evidence" value="ECO:0007669"/>
    <property type="project" value="TreeGrafter"/>
</dbReference>
<keyword evidence="3 6" id="KW-0012">Acyltransferase</keyword>
<dbReference type="CDD" id="cd07989">
    <property type="entry name" value="LPLAT_AGPAT-like"/>
    <property type="match status" value="1"/>
</dbReference>
<evidence type="ECO:0000259" key="5">
    <source>
        <dbReference type="SMART" id="SM00563"/>
    </source>
</evidence>
<keyword evidence="4" id="KW-0472">Membrane</keyword>
<evidence type="ECO:0000256" key="1">
    <source>
        <dbReference type="ARBA" id="ARBA00005189"/>
    </source>
</evidence>
<dbReference type="SUPFAM" id="SSF69593">
    <property type="entry name" value="Glycerol-3-phosphate (1)-acyltransferase"/>
    <property type="match status" value="1"/>
</dbReference>
<dbReference type="Pfam" id="PF01553">
    <property type="entry name" value="Acyltransferase"/>
    <property type="match status" value="1"/>
</dbReference>
<protein>
    <submittedName>
        <fullName evidence="6">1-acyl-sn-glycerol-3-phosphate acyltransferase</fullName>
    </submittedName>
</protein>
<keyword evidence="7" id="KW-1185">Reference proteome</keyword>
<evidence type="ECO:0000313" key="6">
    <source>
        <dbReference type="EMBL" id="QEA14982.1"/>
    </source>
</evidence>
<feature type="domain" description="Phospholipid/glycerol acyltransferase" evidence="5">
    <location>
        <begin position="70"/>
        <end position="184"/>
    </location>
</feature>
<dbReference type="AlphaFoldDB" id="A0A5B8S1P0"/>
<dbReference type="PANTHER" id="PTHR10434:SF40">
    <property type="entry name" value="1-ACYL-SN-GLYCEROL-3-PHOSPHATE ACYLTRANSFERASE"/>
    <property type="match status" value="1"/>
</dbReference>
<keyword evidence="4" id="KW-0812">Transmembrane</keyword>
<gene>
    <name evidence="6" type="ORF">FRF71_01875</name>
</gene>
<accession>A0A5B8S1P0</accession>
<sequence length="230" mass="25418">MILLRNFLFYMAFYLGSPAYVLLAAAQYALGMDRAFRLTVERWSRFHAAIARNLLGIKLVVEGEIPKGPILIAMKHQSFYEAIYVPGFFDRPVVFAKAELMRIPVWGKVGQRYGLIAVQRDQGASALRKMLSAARAYSAEGRPLVIFPEGTRVPFGQRGELQAGFAGLYKLLGLPVVPVAANSGPLYHRWLKQSGTVTYRIGETIPPGLPREEIEARVQDAINALNGPAA</sequence>
<dbReference type="SMART" id="SM00563">
    <property type="entry name" value="PlsC"/>
    <property type="match status" value="1"/>
</dbReference>
<comment type="pathway">
    <text evidence="1">Lipid metabolism.</text>
</comment>
<keyword evidence="2 6" id="KW-0808">Transferase</keyword>
<dbReference type="PANTHER" id="PTHR10434">
    <property type="entry name" value="1-ACYL-SN-GLYCEROL-3-PHOSPHATE ACYLTRANSFERASE"/>
    <property type="match status" value="1"/>
</dbReference>
<feature type="transmembrane region" description="Helical" evidence="4">
    <location>
        <begin position="7"/>
        <end position="30"/>
    </location>
</feature>
<dbReference type="GO" id="GO:0003841">
    <property type="term" value="F:1-acylglycerol-3-phosphate O-acyltransferase activity"/>
    <property type="evidence" value="ECO:0007669"/>
    <property type="project" value="TreeGrafter"/>
</dbReference>
<dbReference type="InterPro" id="IPR002123">
    <property type="entry name" value="Plipid/glycerol_acylTrfase"/>
</dbReference>
<evidence type="ECO:0000256" key="2">
    <source>
        <dbReference type="ARBA" id="ARBA00022679"/>
    </source>
</evidence>
<evidence type="ECO:0000256" key="3">
    <source>
        <dbReference type="ARBA" id="ARBA00023315"/>
    </source>
</evidence>
<evidence type="ECO:0000256" key="4">
    <source>
        <dbReference type="SAM" id="Phobius"/>
    </source>
</evidence>
<name>A0A5B8S1P0_9SPHN</name>
<evidence type="ECO:0000313" key="7">
    <source>
        <dbReference type="Proteomes" id="UP000321172"/>
    </source>
</evidence>
<dbReference type="Proteomes" id="UP000321172">
    <property type="component" value="Chromosome"/>
</dbReference>
<dbReference type="EMBL" id="CP042345">
    <property type="protein sequence ID" value="QEA14982.1"/>
    <property type="molecule type" value="Genomic_DNA"/>
</dbReference>
<organism evidence="6 7">
    <name type="scientific">Novosphingobium ginsenosidimutans</name>
    <dbReference type="NCBI Taxonomy" id="1176536"/>
    <lineage>
        <taxon>Bacteria</taxon>
        <taxon>Pseudomonadati</taxon>
        <taxon>Pseudomonadota</taxon>
        <taxon>Alphaproteobacteria</taxon>
        <taxon>Sphingomonadales</taxon>
        <taxon>Sphingomonadaceae</taxon>
        <taxon>Novosphingobium</taxon>
    </lineage>
</organism>
<dbReference type="OrthoDB" id="5290997at2"/>
<dbReference type="RefSeq" id="WP_147088963.1">
    <property type="nucleotide sequence ID" value="NZ_BAABJD010000002.1"/>
</dbReference>
<proteinExistence type="predicted"/>
<dbReference type="KEGG" id="ngf:FRF71_01875"/>
<keyword evidence="4" id="KW-1133">Transmembrane helix</keyword>
<reference evidence="6 7" key="1">
    <citation type="journal article" date="2013" name="J. Microbiol. Biotechnol.">
        <title>Novosphingobium ginsenosidimutans sp. nov., with the ability to convert ginsenoside.</title>
        <authorList>
            <person name="Kim J.K."/>
            <person name="He D."/>
            <person name="Liu Q.M."/>
            <person name="Park H.Y."/>
            <person name="Jung M.S."/>
            <person name="Yoon M.H."/>
            <person name="Kim S.C."/>
            <person name="Im W.T."/>
        </authorList>
    </citation>
    <scope>NUCLEOTIDE SEQUENCE [LARGE SCALE GENOMIC DNA]</scope>
    <source>
        <strain evidence="6 7">FW-6</strain>
    </source>
</reference>